<evidence type="ECO:0000313" key="8">
    <source>
        <dbReference type="EMBL" id="AOR82889.1"/>
    </source>
</evidence>
<evidence type="ECO:0000256" key="6">
    <source>
        <dbReference type="SAM" id="SignalP"/>
    </source>
</evidence>
<evidence type="ECO:0000256" key="1">
    <source>
        <dbReference type="ARBA" id="ARBA00004613"/>
    </source>
</evidence>
<dbReference type="AlphaFoldDB" id="A0A219VGK3"/>
<feature type="compositionally biased region" description="Gly residues" evidence="5">
    <location>
        <begin position="131"/>
        <end position="140"/>
    </location>
</feature>
<dbReference type="InterPro" id="IPR008983">
    <property type="entry name" value="Tumour_necrosis_fac-like_dom"/>
</dbReference>
<dbReference type="InterPro" id="IPR008160">
    <property type="entry name" value="Collagen"/>
</dbReference>
<keyword evidence="4" id="KW-0176">Collagen</keyword>
<dbReference type="PRINTS" id="PR00007">
    <property type="entry name" value="COMPLEMNTC1Q"/>
</dbReference>
<dbReference type="Gene3D" id="2.60.120.40">
    <property type="match status" value="1"/>
</dbReference>
<comment type="subcellular location">
    <subcellularLocation>
        <location evidence="1">Secreted</location>
    </subcellularLocation>
</comment>
<proteinExistence type="evidence at transcript level"/>
<feature type="domain" description="C1q" evidence="7">
    <location>
        <begin position="163"/>
        <end position="302"/>
    </location>
</feature>
<evidence type="ECO:0000313" key="9">
    <source>
        <dbReference type="EMBL" id="AZT78980.1"/>
    </source>
</evidence>
<evidence type="ECO:0000256" key="3">
    <source>
        <dbReference type="ARBA" id="ARBA00022729"/>
    </source>
</evidence>
<feature type="region of interest" description="Disordered" evidence="5">
    <location>
        <begin position="64"/>
        <end position="154"/>
    </location>
</feature>
<evidence type="ECO:0000259" key="7">
    <source>
        <dbReference type="PROSITE" id="PS50871"/>
    </source>
</evidence>
<feature type="compositionally biased region" description="Low complexity" evidence="5">
    <location>
        <begin position="99"/>
        <end position="118"/>
    </location>
</feature>
<dbReference type="Pfam" id="PF00386">
    <property type="entry name" value="C1q"/>
    <property type="match status" value="1"/>
</dbReference>
<accession>A0A219VGK3</accession>
<dbReference type="PANTHER" id="PTHR15427">
    <property type="entry name" value="EMILIN ELASTIN MICROFIBRIL INTERFACE-LOCATED PROTEIN ELASTIN MICROFIBRIL INTERFACER"/>
    <property type="match status" value="1"/>
</dbReference>
<feature type="signal peptide" evidence="6">
    <location>
        <begin position="1"/>
        <end position="23"/>
    </location>
</feature>
<dbReference type="EMBL" id="MH137252">
    <property type="protein sequence ID" value="AZT78980.1"/>
    <property type="molecule type" value="mRNA"/>
</dbReference>
<dbReference type="SMR" id="A0A219VGK3"/>
<reference evidence="8" key="1">
    <citation type="submission" date="2016-07" db="EMBL/GenBank/DDBJ databases">
        <title>Molecular cloning and function analysis of three genes from sea cucumber Apostichopus japonicus.</title>
        <authorList>
            <person name="Shao Y."/>
            <person name="Li C."/>
        </authorList>
    </citation>
    <scope>NUCLEOTIDE SEQUENCE</scope>
</reference>
<protein>
    <submittedName>
        <fullName evidence="8 9">C1q</fullName>
    </submittedName>
</protein>
<dbReference type="InterPro" id="IPR001073">
    <property type="entry name" value="C1q_dom"/>
</dbReference>
<keyword evidence="3 6" id="KW-0732">Signal</keyword>
<evidence type="ECO:0000256" key="2">
    <source>
        <dbReference type="ARBA" id="ARBA00022525"/>
    </source>
</evidence>
<keyword evidence="2" id="KW-0964">Secreted</keyword>
<name>A0A219VGK3_STIJA</name>
<evidence type="ECO:0000256" key="5">
    <source>
        <dbReference type="SAM" id="MobiDB-lite"/>
    </source>
</evidence>
<dbReference type="Pfam" id="PF01391">
    <property type="entry name" value="Collagen"/>
    <property type="match status" value="1"/>
</dbReference>
<dbReference type="GO" id="GO:0005576">
    <property type="term" value="C:extracellular region"/>
    <property type="evidence" value="ECO:0007669"/>
    <property type="project" value="UniProtKB-SubCell"/>
</dbReference>
<feature type="chain" id="PRO_5033752490" evidence="6">
    <location>
        <begin position="24"/>
        <end position="302"/>
    </location>
</feature>
<dbReference type="PANTHER" id="PTHR15427:SF52">
    <property type="entry name" value="C1Q DOMAIN-CONTAINING PROTEIN"/>
    <property type="match status" value="1"/>
</dbReference>
<organism evidence="8">
    <name type="scientific">Stichopus japonicus</name>
    <name type="common">Sea cucumber</name>
    <dbReference type="NCBI Taxonomy" id="307972"/>
    <lineage>
        <taxon>Eukaryota</taxon>
        <taxon>Metazoa</taxon>
        <taxon>Echinodermata</taxon>
        <taxon>Eleutherozoa</taxon>
        <taxon>Echinozoa</taxon>
        <taxon>Holothuroidea</taxon>
        <taxon>Aspidochirotacea</taxon>
        <taxon>Aspidochirotida</taxon>
        <taxon>Stichopodidae</taxon>
        <taxon>Apostichopus</taxon>
    </lineage>
</organism>
<gene>
    <name evidence="9" type="primary">C1q</name>
</gene>
<dbReference type="SUPFAM" id="SSF49842">
    <property type="entry name" value="TNF-like"/>
    <property type="match status" value="1"/>
</dbReference>
<dbReference type="InterPro" id="IPR050392">
    <property type="entry name" value="Collagen/C1q_domain"/>
</dbReference>
<dbReference type="EMBL" id="KX503260">
    <property type="protein sequence ID" value="AOR82889.1"/>
    <property type="molecule type" value="mRNA"/>
</dbReference>
<sequence length="302" mass="32367">MDPFKEHLPQIFLAALFILGAKANNMDDTLSLPEGVNDRNTQQCACCSRGDPGPQGMTGLPGIQGLPGVPGSPGSHGTNGIPGLHGNKGDLGNPGMVGPEGPQGEPGLLGLPGKIGLQGSRGPRGHSGPTGAEGPGGPRGIKGDKGERGSSSSWGGLRYGPYHVHSQSAFSVASSKEIQAEPIEDTILIFDTIFVNIGNDFDVAHGVFHCRINGTYYFIIHANKWSNQNDLYLKLMKNDVMVIGLYEDAGYDYYDMTSNSIMLHLVEEDQVWLQLHINNRVYGGSSRMTTFSGWMIYEDPIP</sequence>
<evidence type="ECO:0000256" key="4">
    <source>
        <dbReference type="ARBA" id="ARBA00023119"/>
    </source>
</evidence>
<dbReference type="SMART" id="SM00110">
    <property type="entry name" value="C1Q"/>
    <property type="match status" value="1"/>
</dbReference>
<dbReference type="PROSITE" id="PS50871">
    <property type="entry name" value="C1Q"/>
    <property type="match status" value="1"/>
</dbReference>
<reference evidence="9" key="2">
    <citation type="submission" date="2018-03" db="EMBL/GenBank/DDBJ databases">
        <authorList>
            <person name="Chen Z."/>
        </authorList>
    </citation>
    <scope>NUCLEOTIDE SEQUENCE</scope>
</reference>